<feature type="domain" description="Carbohydrate kinase PfkB" evidence="3">
    <location>
        <begin position="15"/>
        <end position="259"/>
    </location>
</feature>
<evidence type="ECO:0000313" key="4">
    <source>
        <dbReference type="EMBL" id="MBG0568723.1"/>
    </source>
</evidence>
<dbReference type="EMBL" id="JADQTO010000043">
    <property type="protein sequence ID" value="MBG0568723.1"/>
    <property type="molecule type" value="Genomic_DNA"/>
</dbReference>
<dbReference type="GO" id="GO:0016301">
    <property type="term" value="F:kinase activity"/>
    <property type="evidence" value="ECO:0007669"/>
    <property type="project" value="UniProtKB-KW"/>
</dbReference>
<dbReference type="PANTHER" id="PTHR10584:SF166">
    <property type="entry name" value="RIBOKINASE"/>
    <property type="match status" value="1"/>
</dbReference>
<dbReference type="InterPro" id="IPR011611">
    <property type="entry name" value="PfkB_dom"/>
</dbReference>
<evidence type="ECO:0000313" key="5">
    <source>
        <dbReference type="Proteomes" id="UP000598146"/>
    </source>
</evidence>
<evidence type="ECO:0000256" key="2">
    <source>
        <dbReference type="ARBA" id="ARBA00022777"/>
    </source>
</evidence>
<dbReference type="AlphaFoldDB" id="A0A931G269"/>
<organism evidence="4 5">
    <name type="scientific">Actinoplanes aureus</name>
    <dbReference type="NCBI Taxonomy" id="2792083"/>
    <lineage>
        <taxon>Bacteria</taxon>
        <taxon>Bacillati</taxon>
        <taxon>Actinomycetota</taxon>
        <taxon>Actinomycetes</taxon>
        <taxon>Micromonosporales</taxon>
        <taxon>Micromonosporaceae</taxon>
        <taxon>Actinoplanes</taxon>
    </lineage>
</organism>
<keyword evidence="1" id="KW-0808">Transferase</keyword>
<keyword evidence="2 4" id="KW-0418">Kinase</keyword>
<dbReference type="InterPro" id="IPR029056">
    <property type="entry name" value="Ribokinase-like"/>
</dbReference>
<dbReference type="Pfam" id="PF00294">
    <property type="entry name" value="PfkB"/>
    <property type="match status" value="1"/>
</dbReference>
<dbReference type="Gene3D" id="3.40.1190.20">
    <property type="match status" value="1"/>
</dbReference>
<comment type="caution">
    <text evidence="4">The sequence shown here is derived from an EMBL/GenBank/DDBJ whole genome shotgun (WGS) entry which is preliminary data.</text>
</comment>
<accession>A0A931G269</accession>
<dbReference type="PANTHER" id="PTHR10584">
    <property type="entry name" value="SUGAR KINASE"/>
    <property type="match status" value="1"/>
</dbReference>
<protein>
    <submittedName>
        <fullName evidence="4">Carbohydrate kinase family protein</fullName>
    </submittedName>
</protein>
<reference evidence="4" key="1">
    <citation type="submission" date="2020-11" db="EMBL/GenBank/DDBJ databases">
        <title>Isolation and identification of active actinomycetes.</title>
        <authorList>
            <person name="Sun X."/>
        </authorList>
    </citation>
    <scope>NUCLEOTIDE SEQUENCE</scope>
    <source>
        <strain evidence="4">NEAU-A11</strain>
    </source>
</reference>
<sequence length="268" mass="28303">MSRLGVIGNISRDTAEHPGQHRHLLGGAALYISLAAARAGVSAAPVSVIGNDLADALRLPQLTLLDLTAIAVADQPSCSFHLRYDRQGALIAVDAIYGAADQLTTHALEHLHRFEHVHVCCRRPLDPVPVLAALVERRQPFSVDFITASAADMITATAPYLRHARTVCTDIGEYAILTGAVPADHLRAVTVTDGPRPAVLYRHGEVAARTPVQPAVVIEVTGAGDTFTGTFLAATLQGVPETLALSRATQAATRRIATAGITLHPQPP</sequence>
<evidence type="ECO:0000256" key="1">
    <source>
        <dbReference type="ARBA" id="ARBA00022679"/>
    </source>
</evidence>
<dbReference type="RefSeq" id="WP_196420493.1">
    <property type="nucleotide sequence ID" value="NZ_JADQTO010000043.1"/>
</dbReference>
<gene>
    <name evidence="4" type="ORF">I4J89_45640</name>
</gene>
<evidence type="ECO:0000259" key="3">
    <source>
        <dbReference type="Pfam" id="PF00294"/>
    </source>
</evidence>
<dbReference type="SUPFAM" id="SSF53613">
    <property type="entry name" value="Ribokinase-like"/>
    <property type="match status" value="1"/>
</dbReference>
<keyword evidence="5" id="KW-1185">Reference proteome</keyword>
<name>A0A931G269_9ACTN</name>
<dbReference type="Proteomes" id="UP000598146">
    <property type="component" value="Unassembled WGS sequence"/>
</dbReference>
<proteinExistence type="predicted"/>